<sequence length="121" mass="14178">MLSRRVAARQPPPTCLPELQRALLDEWCNISQDQIDNLILNMPRLFMDCIALAGRRTIHGQRVMNMNRYTKAEFADIHFIYGLANINGRVAVRLYGERYPSYYCQLFLPLNHQTEMNKSLY</sequence>
<reference evidence="1" key="1">
    <citation type="submission" date="2020-08" db="EMBL/GenBank/DDBJ databases">
        <title>Multicomponent nature underlies the extraordinary mechanical properties of spider dragline silk.</title>
        <authorList>
            <person name="Kono N."/>
            <person name="Nakamura H."/>
            <person name="Mori M."/>
            <person name="Yoshida Y."/>
            <person name="Ohtoshi R."/>
            <person name="Malay A.D."/>
            <person name="Moran D.A.P."/>
            <person name="Tomita M."/>
            <person name="Numata K."/>
            <person name="Arakawa K."/>
        </authorList>
    </citation>
    <scope>NUCLEOTIDE SEQUENCE</scope>
</reference>
<evidence type="ECO:0000313" key="2">
    <source>
        <dbReference type="Proteomes" id="UP000887159"/>
    </source>
</evidence>
<dbReference type="Proteomes" id="UP000887159">
    <property type="component" value="Unassembled WGS sequence"/>
</dbReference>
<dbReference type="GO" id="GO:0003676">
    <property type="term" value="F:nucleic acid binding"/>
    <property type="evidence" value="ECO:0007669"/>
    <property type="project" value="InterPro"/>
</dbReference>
<proteinExistence type="predicted"/>
<organism evidence="1 2">
    <name type="scientific">Trichonephila clavipes</name>
    <name type="common">Golden silk orbweaver</name>
    <name type="synonym">Nephila clavipes</name>
    <dbReference type="NCBI Taxonomy" id="2585209"/>
    <lineage>
        <taxon>Eukaryota</taxon>
        <taxon>Metazoa</taxon>
        <taxon>Ecdysozoa</taxon>
        <taxon>Arthropoda</taxon>
        <taxon>Chelicerata</taxon>
        <taxon>Arachnida</taxon>
        <taxon>Araneae</taxon>
        <taxon>Araneomorphae</taxon>
        <taxon>Entelegynae</taxon>
        <taxon>Araneoidea</taxon>
        <taxon>Nephilidae</taxon>
        <taxon>Trichonephila</taxon>
    </lineage>
</organism>
<dbReference type="Gene3D" id="3.30.420.10">
    <property type="entry name" value="Ribonuclease H-like superfamily/Ribonuclease H"/>
    <property type="match status" value="1"/>
</dbReference>
<dbReference type="EMBL" id="BMAU01021052">
    <property type="protein sequence ID" value="GFX88500.1"/>
    <property type="molecule type" value="Genomic_DNA"/>
</dbReference>
<dbReference type="AlphaFoldDB" id="A0A8X6RDN5"/>
<evidence type="ECO:0000313" key="1">
    <source>
        <dbReference type="EMBL" id="GFX88500.1"/>
    </source>
</evidence>
<gene>
    <name evidence="1" type="primary">AVEN_196392_1</name>
    <name evidence="1" type="ORF">TNCV_2279681</name>
</gene>
<comment type="caution">
    <text evidence="1">The sequence shown here is derived from an EMBL/GenBank/DDBJ whole genome shotgun (WGS) entry which is preliminary data.</text>
</comment>
<dbReference type="InterPro" id="IPR036397">
    <property type="entry name" value="RNaseH_sf"/>
</dbReference>
<keyword evidence="2" id="KW-1185">Reference proteome</keyword>
<accession>A0A8X6RDN5</accession>
<protein>
    <submittedName>
        <fullName evidence="1">DDE_3 domain-containing protein</fullName>
    </submittedName>
</protein>
<name>A0A8X6RDN5_TRICX</name>